<organism evidence="3 5">
    <name type="scientific">Stenotrophomonas maltophilia</name>
    <name type="common">Pseudomonas maltophilia</name>
    <name type="synonym">Xanthomonas maltophilia</name>
    <dbReference type="NCBI Taxonomy" id="40324"/>
    <lineage>
        <taxon>Bacteria</taxon>
        <taxon>Pseudomonadati</taxon>
        <taxon>Pseudomonadota</taxon>
        <taxon>Gammaproteobacteria</taxon>
        <taxon>Lysobacterales</taxon>
        <taxon>Lysobacteraceae</taxon>
        <taxon>Stenotrophomonas</taxon>
        <taxon>Stenotrophomonas maltophilia group</taxon>
    </lineage>
</organism>
<evidence type="ECO:0000313" key="4">
    <source>
        <dbReference type="EMBL" id="EKT4095318.1"/>
    </source>
</evidence>
<protein>
    <recommendedName>
        <fullName evidence="6">Transmembrane protein</fullName>
    </recommendedName>
</protein>
<gene>
    <name evidence="3" type="ORF">QEG23_001061</name>
    <name evidence="4" type="ORF">QEG23_004905</name>
</gene>
<dbReference type="EMBL" id="ABLOJW010000004">
    <property type="protein sequence ID" value="EKT4091574.1"/>
    <property type="molecule type" value="Genomic_DNA"/>
</dbReference>
<feature type="transmembrane region" description="Helical" evidence="2">
    <location>
        <begin position="24"/>
        <end position="44"/>
    </location>
</feature>
<evidence type="ECO:0008006" key="6">
    <source>
        <dbReference type="Google" id="ProtNLM"/>
    </source>
</evidence>
<accession>A0AAI9BZI6</accession>
<keyword evidence="2" id="KW-1133">Transmembrane helix</keyword>
<reference evidence="3" key="1">
    <citation type="submission" date="2022-07" db="EMBL/GenBank/DDBJ databases">
        <authorList>
            <consortium name="DAFM: The Division of Animal and Food Microbiology"/>
        </authorList>
    </citation>
    <scope>NUCLEOTIDE SEQUENCE</scope>
    <source>
        <strain evidence="3">19MO01SH01-2</strain>
    </source>
</reference>
<name>A0AAI9BZI6_STEMA</name>
<dbReference type="EMBL" id="ABLOJW010000066">
    <property type="protein sequence ID" value="EKT4095318.1"/>
    <property type="molecule type" value="Genomic_DNA"/>
</dbReference>
<sequence length="273" mass="29517">MRNTNSTQGTCPGIMENRSSSQKFAAALIIAVLATGAVAAFLLLRPTPQPSQTAPDVEQAGGQRSDPATSPSLVASTASRPASSTSMLFPGVPQNRDAMEPKDDDPFDGRSREEQRWLDEHGYPNTAQWASYSSAPDALLEQAASNGDKLARTMLDSRRLPDRAALDQMMSSAVDGNYFALQLLATHFASTGRAGNINAYAVSRVLEMRADPSAALGREIMFSAPLTIEERMQGEAEALRLNATFNQLYQGRTGNAFVPDYRPFPVDNSQGWQ</sequence>
<evidence type="ECO:0000313" key="5">
    <source>
        <dbReference type="Proteomes" id="UP001218208"/>
    </source>
</evidence>
<feature type="region of interest" description="Disordered" evidence="1">
    <location>
        <begin position="48"/>
        <end position="110"/>
    </location>
</feature>
<keyword evidence="2" id="KW-0472">Membrane</keyword>
<comment type="caution">
    <text evidence="3">The sequence shown here is derived from an EMBL/GenBank/DDBJ whole genome shotgun (WGS) entry which is preliminary data.</text>
</comment>
<dbReference type="AlphaFoldDB" id="A0AAI9BZI6"/>
<keyword evidence="2" id="KW-0812">Transmembrane</keyword>
<dbReference type="RefSeq" id="WP_134950789.1">
    <property type="nucleotide sequence ID" value="NZ_CP029773.1"/>
</dbReference>
<feature type="compositionally biased region" description="Low complexity" evidence="1">
    <location>
        <begin position="75"/>
        <end position="86"/>
    </location>
</feature>
<evidence type="ECO:0000313" key="3">
    <source>
        <dbReference type="EMBL" id="EKT4091574.1"/>
    </source>
</evidence>
<evidence type="ECO:0000256" key="1">
    <source>
        <dbReference type="SAM" id="MobiDB-lite"/>
    </source>
</evidence>
<proteinExistence type="predicted"/>
<evidence type="ECO:0000256" key="2">
    <source>
        <dbReference type="SAM" id="Phobius"/>
    </source>
</evidence>
<dbReference type="Proteomes" id="UP001218208">
    <property type="component" value="Unassembled WGS sequence"/>
</dbReference>